<dbReference type="PANTHER" id="PTHR13693">
    <property type="entry name" value="CLASS II AMINOTRANSFERASE/8-AMINO-7-OXONONANOATE SYNTHASE"/>
    <property type="match status" value="1"/>
</dbReference>
<dbReference type="PROSITE" id="PS00599">
    <property type="entry name" value="AA_TRANSFER_CLASS_2"/>
    <property type="match status" value="1"/>
</dbReference>
<comment type="cofactor">
    <cofactor evidence="1 9 10">
        <name>pyridoxal 5'-phosphate</name>
        <dbReference type="ChEBI" id="CHEBI:597326"/>
    </cofactor>
</comment>
<evidence type="ECO:0000256" key="10">
    <source>
        <dbReference type="RuleBase" id="RU003693"/>
    </source>
</evidence>
<dbReference type="Proteomes" id="UP000632498">
    <property type="component" value="Unassembled WGS sequence"/>
</dbReference>
<comment type="pathway">
    <text evidence="2 10">Cofactor biosynthesis; biotin biosynthesis.</text>
</comment>
<evidence type="ECO:0000313" key="12">
    <source>
        <dbReference type="EMBL" id="GGF51202.1"/>
    </source>
</evidence>
<comment type="caution">
    <text evidence="12">The sequence shown here is derived from an EMBL/GenBank/DDBJ whole genome shotgun (WGS) entry which is preliminary data.</text>
</comment>
<proteinExistence type="inferred from homology"/>
<keyword evidence="6" id="KW-0093">Biotin biosynthesis</keyword>
<dbReference type="InterPro" id="IPR004839">
    <property type="entry name" value="Aminotransferase_I/II_large"/>
</dbReference>
<dbReference type="InterPro" id="IPR001917">
    <property type="entry name" value="Aminotrans_II_pyridoxalP_BS"/>
</dbReference>
<gene>
    <name evidence="12" type="ORF">GCM10011332_00490</name>
</gene>
<dbReference type="PANTHER" id="PTHR13693:SF100">
    <property type="entry name" value="8-AMINO-7-OXONONANOATE SYNTHASE"/>
    <property type="match status" value="1"/>
</dbReference>
<dbReference type="InterPro" id="IPR004723">
    <property type="entry name" value="AONS_Archaea/Proteobacteria"/>
</dbReference>
<reference evidence="12" key="2">
    <citation type="submission" date="2020-09" db="EMBL/GenBank/DDBJ databases">
        <authorList>
            <person name="Sun Q."/>
            <person name="Zhou Y."/>
        </authorList>
    </citation>
    <scope>NUCLEOTIDE SEQUENCE</scope>
    <source>
        <strain evidence="12">CGMCC 1.15254</strain>
    </source>
</reference>
<comment type="catalytic activity">
    <reaction evidence="8 10">
        <text>6-carboxyhexanoyl-[ACP] + L-alanine + H(+) = (8S)-8-amino-7-oxononanoate + holo-[ACP] + CO2</text>
        <dbReference type="Rhea" id="RHEA:42288"/>
        <dbReference type="Rhea" id="RHEA-COMP:9685"/>
        <dbReference type="Rhea" id="RHEA-COMP:9955"/>
        <dbReference type="ChEBI" id="CHEBI:15378"/>
        <dbReference type="ChEBI" id="CHEBI:16526"/>
        <dbReference type="ChEBI" id="CHEBI:57972"/>
        <dbReference type="ChEBI" id="CHEBI:64479"/>
        <dbReference type="ChEBI" id="CHEBI:78846"/>
        <dbReference type="ChEBI" id="CHEBI:149468"/>
        <dbReference type="EC" id="2.3.1.47"/>
    </reaction>
</comment>
<dbReference type="Pfam" id="PF00155">
    <property type="entry name" value="Aminotran_1_2"/>
    <property type="match status" value="1"/>
</dbReference>
<evidence type="ECO:0000313" key="13">
    <source>
        <dbReference type="Proteomes" id="UP000632498"/>
    </source>
</evidence>
<evidence type="ECO:0000256" key="8">
    <source>
        <dbReference type="ARBA" id="ARBA00047715"/>
    </source>
</evidence>
<dbReference type="InterPro" id="IPR050087">
    <property type="entry name" value="AON_synthase_class-II"/>
</dbReference>
<dbReference type="EMBL" id="BMHV01000001">
    <property type="protein sequence ID" value="GGF51202.1"/>
    <property type="molecule type" value="Genomic_DNA"/>
</dbReference>
<dbReference type="EC" id="2.3.1.47" evidence="10"/>
<dbReference type="InterPro" id="IPR015424">
    <property type="entry name" value="PyrdxlP-dep_Trfase"/>
</dbReference>
<keyword evidence="7 9" id="KW-0663">Pyridoxal phosphate</keyword>
<name>A0A917BLV9_9PROT</name>
<keyword evidence="5 10" id="KW-0808">Transferase</keyword>
<dbReference type="GO" id="GO:0009102">
    <property type="term" value="P:biotin biosynthetic process"/>
    <property type="evidence" value="ECO:0007669"/>
    <property type="project" value="UniProtKB-UniRule"/>
</dbReference>
<keyword evidence="13" id="KW-1185">Reference proteome</keyword>
<dbReference type="InterPro" id="IPR015422">
    <property type="entry name" value="PyrdxlP-dep_Trfase_small"/>
</dbReference>
<evidence type="ECO:0000256" key="5">
    <source>
        <dbReference type="ARBA" id="ARBA00022679"/>
    </source>
</evidence>
<dbReference type="CDD" id="cd06454">
    <property type="entry name" value="KBL_like"/>
    <property type="match status" value="1"/>
</dbReference>
<feature type="domain" description="Aminotransferase class I/classII large" evidence="11">
    <location>
        <begin position="42"/>
        <end position="384"/>
    </location>
</feature>
<evidence type="ECO:0000256" key="1">
    <source>
        <dbReference type="ARBA" id="ARBA00001933"/>
    </source>
</evidence>
<dbReference type="SUPFAM" id="SSF53383">
    <property type="entry name" value="PLP-dependent transferases"/>
    <property type="match status" value="1"/>
</dbReference>
<evidence type="ECO:0000256" key="9">
    <source>
        <dbReference type="PIRSR" id="PIRSR604723-51"/>
    </source>
</evidence>
<evidence type="ECO:0000256" key="2">
    <source>
        <dbReference type="ARBA" id="ARBA00004746"/>
    </source>
</evidence>
<comment type="subunit">
    <text evidence="4 10">Homodimer.</text>
</comment>
<protein>
    <recommendedName>
        <fullName evidence="10">8-amino-7-ketopelargonate synthase</fullName>
        <ecNumber evidence="10">2.3.1.47</ecNumber>
    </recommendedName>
</protein>
<dbReference type="GO" id="GO:0008710">
    <property type="term" value="F:8-amino-7-oxononanoate synthase activity"/>
    <property type="evidence" value="ECO:0007669"/>
    <property type="project" value="UniProtKB-UniRule"/>
</dbReference>
<dbReference type="InterPro" id="IPR015421">
    <property type="entry name" value="PyrdxlP-dep_Trfase_major"/>
</dbReference>
<accession>A0A917BLV9</accession>
<comment type="function">
    <text evidence="10">Catalyzes the decarboxylative condensation of pimeloyl-[acyl-carrier protein] and L-alanine to produce 8-amino-7-oxononanoate (AON), [acyl-carrier protein], and carbon dioxide.</text>
</comment>
<organism evidence="12 13">
    <name type="scientific">Terasakiella brassicae</name>
    <dbReference type="NCBI Taxonomy" id="1634917"/>
    <lineage>
        <taxon>Bacteria</taxon>
        <taxon>Pseudomonadati</taxon>
        <taxon>Pseudomonadota</taxon>
        <taxon>Alphaproteobacteria</taxon>
        <taxon>Rhodospirillales</taxon>
        <taxon>Terasakiellaceae</taxon>
        <taxon>Terasakiella</taxon>
    </lineage>
</organism>
<dbReference type="Gene3D" id="3.90.1150.10">
    <property type="entry name" value="Aspartate Aminotransferase, domain 1"/>
    <property type="match status" value="1"/>
</dbReference>
<dbReference type="Gene3D" id="3.40.640.10">
    <property type="entry name" value="Type I PLP-dependent aspartate aminotransferase-like (Major domain)"/>
    <property type="match status" value="1"/>
</dbReference>
<sequence>MSDTFNNKLSAYVNGLDVQGLRRHLRTVGQTRNGHTQLNGRDIINFSSNNYMGLAQHPVLIERACQWAQNWGTGSMASRLVCGTMELHEQVEDRLIAAKGGEAALIFNSGFQGNSAILSALFDKDILGTEPLVFCDRLNHASMHHGLKAAGVRQIRYRHNDLNHLEELLKKHEGKPGDRFILSESVFSMDGDQSDVDALIALADRYGAQLYLDEAHATGVLGQRGFGLCAGKNVAFKMGTFSKALGGFGAYLVCSKAVKDYLVNRCTGFIYSTSLPPAVLGAMDAALELVPSMDETRRCLLKNAQKVRDSFIESGFDIGGSTTQIIPLIVGEEDRTLEMAKALEDAGILGIAIRPPTVPRGTSRIRFALSAAHSEDDIDRLCAVVKSFVR</sequence>
<reference evidence="12" key="1">
    <citation type="journal article" date="2014" name="Int. J. Syst. Evol. Microbiol.">
        <title>Complete genome sequence of Corynebacterium casei LMG S-19264T (=DSM 44701T), isolated from a smear-ripened cheese.</title>
        <authorList>
            <consortium name="US DOE Joint Genome Institute (JGI-PGF)"/>
            <person name="Walter F."/>
            <person name="Albersmeier A."/>
            <person name="Kalinowski J."/>
            <person name="Ruckert C."/>
        </authorList>
    </citation>
    <scope>NUCLEOTIDE SEQUENCE</scope>
    <source>
        <strain evidence="12">CGMCC 1.15254</strain>
    </source>
</reference>
<evidence type="ECO:0000259" key="11">
    <source>
        <dbReference type="Pfam" id="PF00155"/>
    </source>
</evidence>
<dbReference type="GO" id="GO:0030170">
    <property type="term" value="F:pyridoxal phosphate binding"/>
    <property type="evidence" value="ECO:0007669"/>
    <property type="project" value="InterPro"/>
</dbReference>
<evidence type="ECO:0000256" key="3">
    <source>
        <dbReference type="ARBA" id="ARBA00010008"/>
    </source>
</evidence>
<dbReference type="NCBIfam" id="TIGR00858">
    <property type="entry name" value="bioF"/>
    <property type="match status" value="1"/>
</dbReference>
<evidence type="ECO:0000256" key="7">
    <source>
        <dbReference type="ARBA" id="ARBA00022898"/>
    </source>
</evidence>
<dbReference type="AlphaFoldDB" id="A0A917BLV9"/>
<evidence type="ECO:0000256" key="6">
    <source>
        <dbReference type="ARBA" id="ARBA00022756"/>
    </source>
</evidence>
<dbReference type="RefSeq" id="WP_188659747.1">
    <property type="nucleotide sequence ID" value="NZ_BMHV01000001.1"/>
</dbReference>
<feature type="modified residue" description="N6-(pyridoxal phosphate)lysine" evidence="9">
    <location>
        <position position="243"/>
    </location>
</feature>
<evidence type="ECO:0000256" key="4">
    <source>
        <dbReference type="ARBA" id="ARBA00011738"/>
    </source>
</evidence>
<comment type="similarity">
    <text evidence="3 10">Belongs to the class-II pyridoxal-phosphate-dependent aminotransferase family. BioF subfamily.</text>
</comment>